<gene>
    <name evidence="2" type="ORF">Phi12a:1_pg5</name>
</gene>
<evidence type="ECO:0000313" key="2">
    <source>
        <dbReference type="EMBL" id="AGO48870.1"/>
    </source>
</evidence>
<feature type="transmembrane region" description="Helical" evidence="1">
    <location>
        <begin position="104"/>
        <end position="122"/>
    </location>
</feature>
<keyword evidence="1" id="KW-1133">Transmembrane helix</keyword>
<accession>S0A241</accession>
<sequence length="140" mass="15230">MGFFKNIFKKKKGGTFLGNMIRGVSSSATGGILGSGAGLAKWEAEQAQKEQDAMVAQQVQNSSAYKVGTAVGLQAKPYVDAVKNSDEVADAKKSMILDWLKTNWIKLLIPIVLLTLLVVWLIRRNKNGNQSGGTRYKKAK</sequence>
<dbReference type="OrthoDB" id="35867at10239"/>
<dbReference type="EMBL" id="KC821623">
    <property type="protein sequence ID" value="AGO48870.1"/>
    <property type="molecule type" value="Genomic_DNA"/>
</dbReference>
<keyword evidence="1" id="KW-0472">Membrane</keyword>
<dbReference type="RefSeq" id="YP_008242205.1">
    <property type="nucleotide sequence ID" value="NC_021805.1"/>
</dbReference>
<proteinExistence type="predicted"/>
<dbReference type="GeneID" id="16797380"/>
<organism evidence="2 3">
    <name type="scientific">Cellulophaga phage phi12a:1</name>
    <dbReference type="NCBI Taxonomy" id="1327987"/>
    <lineage>
        <taxon>Viruses</taxon>
        <taxon>Viruses incertae sedis</taxon>
        <taxon>Obscuriviridae</taxon>
        <taxon>Cebaduodecimvirus</taxon>
        <taxon>Cebaduodecimvirus phi12auna</taxon>
    </lineage>
</organism>
<keyword evidence="1" id="KW-0812">Transmembrane</keyword>
<dbReference type="Proteomes" id="UP000014724">
    <property type="component" value="Segment"/>
</dbReference>
<dbReference type="KEGG" id="vg:16797380"/>
<evidence type="ECO:0000313" key="3">
    <source>
        <dbReference type="Proteomes" id="UP000014724"/>
    </source>
</evidence>
<evidence type="ECO:0000256" key="1">
    <source>
        <dbReference type="SAM" id="Phobius"/>
    </source>
</evidence>
<reference evidence="2 3" key="1">
    <citation type="journal article" date="2013" name="Proc. Natl. Acad. Sci. U.S.A.">
        <title>Twelve previously unknown phage genera are ubiquitous in global oceans.</title>
        <authorList>
            <person name="Holmfeldt K."/>
            <person name="Solonenko N."/>
            <person name="Shah M."/>
            <person name="Corrier K."/>
            <person name="Riemann L."/>
            <person name="Verberkmoes N.C."/>
            <person name="Sullivan M.B."/>
        </authorList>
    </citation>
    <scope>NUCLEOTIDE SEQUENCE [LARGE SCALE GENOMIC DNA]</scope>
    <source>
        <strain evidence="2">Phi12a:1</strain>
    </source>
</reference>
<protein>
    <submittedName>
        <fullName evidence="2">Structural protein</fullName>
    </submittedName>
</protein>
<name>S0A241_9VIRU</name>
<keyword evidence="3" id="KW-1185">Reference proteome</keyword>
<reference evidence="3" key="2">
    <citation type="submission" date="2013-03" db="EMBL/GenBank/DDBJ databases">
        <title>The Cellulophaga phages: a novel, diverse, and globally ubiquitous model system.</title>
        <authorList>
            <person name="Holmfeldt K."/>
            <person name="Solonenko N."/>
            <person name="Shah M."/>
            <person name="Corrier K."/>
            <person name="Riemann L."/>
            <person name="VerBerkmoes N.C."/>
            <person name="Sullivan M.B."/>
        </authorList>
    </citation>
    <scope>NUCLEOTIDE SEQUENCE [LARGE SCALE GENOMIC DNA]</scope>
</reference>